<sequence length="85" mass="9599">MPDLMDCLLANITPSNCAAKKTSKAKKPEMTLDPDDSNDDLDPTSFVLENENKARTFLTLSHTSTPKQCEIWMKKEAFKLRLLVL</sequence>
<name>A0A0L6VBN9_9BASI</name>
<evidence type="ECO:0000313" key="3">
    <source>
        <dbReference type="Proteomes" id="UP000037035"/>
    </source>
</evidence>
<evidence type="ECO:0000313" key="2">
    <source>
        <dbReference type="EMBL" id="KNZ58163.1"/>
    </source>
</evidence>
<reference evidence="2 3" key="1">
    <citation type="submission" date="2015-08" db="EMBL/GenBank/DDBJ databases">
        <title>Next Generation Sequencing and Analysis of the Genome of Puccinia sorghi L Schw, the Causal Agent of Maize Common Rust.</title>
        <authorList>
            <person name="Rochi L."/>
            <person name="Burguener G."/>
            <person name="Darino M."/>
            <person name="Turjanski A."/>
            <person name="Kreff E."/>
            <person name="Dieguez M.J."/>
            <person name="Sacco F."/>
        </authorList>
    </citation>
    <scope>NUCLEOTIDE SEQUENCE [LARGE SCALE GENOMIC DNA]</scope>
    <source>
        <strain evidence="2 3">RO10H11247</strain>
    </source>
</reference>
<proteinExistence type="predicted"/>
<accession>A0A0L6VBN9</accession>
<dbReference type="EMBL" id="LAVV01006821">
    <property type="protein sequence ID" value="KNZ58163.1"/>
    <property type="molecule type" value="Genomic_DNA"/>
</dbReference>
<dbReference type="VEuPathDB" id="FungiDB:VP01_1986g3"/>
<organism evidence="2 3">
    <name type="scientific">Puccinia sorghi</name>
    <dbReference type="NCBI Taxonomy" id="27349"/>
    <lineage>
        <taxon>Eukaryota</taxon>
        <taxon>Fungi</taxon>
        <taxon>Dikarya</taxon>
        <taxon>Basidiomycota</taxon>
        <taxon>Pucciniomycotina</taxon>
        <taxon>Pucciniomycetes</taxon>
        <taxon>Pucciniales</taxon>
        <taxon>Pucciniaceae</taxon>
        <taxon>Puccinia</taxon>
    </lineage>
</organism>
<feature type="compositionally biased region" description="Acidic residues" evidence="1">
    <location>
        <begin position="32"/>
        <end position="42"/>
    </location>
</feature>
<dbReference type="AlphaFoldDB" id="A0A0L6VBN9"/>
<evidence type="ECO:0000256" key="1">
    <source>
        <dbReference type="SAM" id="MobiDB-lite"/>
    </source>
</evidence>
<gene>
    <name evidence="2" type="ORF">VP01_1986g3</name>
</gene>
<protein>
    <submittedName>
        <fullName evidence="2">Uncharacterized protein</fullName>
    </submittedName>
</protein>
<dbReference type="Proteomes" id="UP000037035">
    <property type="component" value="Unassembled WGS sequence"/>
</dbReference>
<keyword evidence="3" id="KW-1185">Reference proteome</keyword>
<feature type="region of interest" description="Disordered" evidence="1">
    <location>
        <begin position="19"/>
        <end position="43"/>
    </location>
</feature>
<comment type="caution">
    <text evidence="2">The sequence shown here is derived from an EMBL/GenBank/DDBJ whole genome shotgun (WGS) entry which is preliminary data.</text>
</comment>
<dbReference type="OrthoDB" id="10549751at2759"/>